<feature type="domain" description="Ion transport" evidence="6">
    <location>
        <begin position="18"/>
        <end position="103"/>
    </location>
</feature>
<dbReference type="EMBL" id="KK116704">
    <property type="protein sequence ID" value="KFM68536.1"/>
    <property type="molecule type" value="Genomic_DNA"/>
</dbReference>
<evidence type="ECO:0000313" key="8">
    <source>
        <dbReference type="Proteomes" id="UP000054359"/>
    </source>
</evidence>
<feature type="transmembrane region" description="Helical" evidence="5">
    <location>
        <begin position="29"/>
        <end position="49"/>
    </location>
</feature>
<dbReference type="PANTHER" id="PTHR10037">
    <property type="entry name" value="VOLTAGE-GATED CATION CHANNEL CALCIUM AND SODIUM"/>
    <property type="match status" value="1"/>
</dbReference>
<dbReference type="OrthoDB" id="6427050at2759"/>
<dbReference type="InterPro" id="IPR043203">
    <property type="entry name" value="VGCC_Ca_Na"/>
</dbReference>
<dbReference type="GO" id="GO:0086010">
    <property type="term" value="P:membrane depolarization during action potential"/>
    <property type="evidence" value="ECO:0007669"/>
    <property type="project" value="TreeGrafter"/>
</dbReference>
<proteinExistence type="predicted"/>
<comment type="subcellular location">
    <subcellularLocation>
        <location evidence="1">Membrane</location>
        <topology evidence="1">Multi-pass membrane protein</topology>
    </subcellularLocation>
</comment>
<dbReference type="InterPro" id="IPR005821">
    <property type="entry name" value="Ion_trans_dom"/>
</dbReference>
<organism evidence="7 8">
    <name type="scientific">Stegodyphus mimosarum</name>
    <name type="common">African social velvet spider</name>
    <dbReference type="NCBI Taxonomy" id="407821"/>
    <lineage>
        <taxon>Eukaryota</taxon>
        <taxon>Metazoa</taxon>
        <taxon>Ecdysozoa</taxon>
        <taxon>Arthropoda</taxon>
        <taxon>Chelicerata</taxon>
        <taxon>Arachnida</taxon>
        <taxon>Araneae</taxon>
        <taxon>Araneomorphae</taxon>
        <taxon>Entelegynae</taxon>
        <taxon>Eresoidea</taxon>
        <taxon>Eresidae</taxon>
        <taxon>Stegodyphus</taxon>
    </lineage>
</organism>
<dbReference type="OMA" id="NSRQEYY"/>
<dbReference type="Proteomes" id="UP000054359">
    <property type="component" value="Unassembled WGS sequence"/>
</dbReference>
<keyword evidence="7" id="KW-0406">Ion transport</keyword>
<dbReference type="Gene3D" id="1.10.287.70">
    <property type="match status" value="1"/>
</dbReference>
<dbReference type="PANTHER" id="PTHR10037:SF62">
    <property type="entry name" value="SODIUM CHANNEL PROTEIN 60E"/>
    <property type="match status" value="1"/>
</dbReference>
<gene>
    <name evidence="7" type="ORF">X975_23385</name>
</gene>
<evidence type="ECO:0000256" key="4">
    <source>
        <dbReference type="ARBA" id="ARBA00023136"/>
    </source>
</evidence>
<protein>
    <submittedName>
        <fullName evidence="7">Sodium channel protein 60E</fullName>
    </submittedName>
</protein>
<evidence type="ECO:0000256" key="3">
    <source>
        <dbReference type="ARBA" id="ARBA00022989"/>
    </source>
</evidence>
<dbReference type="AlphaFoldDB" id="A0A087TTU7"/>
<accession>A0A087TTU7</accession>
<dbReference type="GO" id="GO:0001518">
    <property type="term" value="C:voltage-gated sodium channel complex"/>
    <property type="evidence" value="ECO:0007669"/>
    <property type="project" value="TreeGrafter"/>
</dbReference>
<keyword evidence="3 5" id="KW-1133">Transmembrane helix</keyword>
<evidence type="ECO:0000259" key="6">
    <source>
        <dbReference type="Pfam" id="PF00520"/>
    </source>
</evidence>
<feature type="non-terminal residue" evidence="7">
    <location>
        <position position="140"/>
    </location>
</feature>
<keyword evidence="2 5" id="KW-0812">Transmembrane</keyword>
<evidence type="ECO:0000256" key="1">
    <source>
        <dbReference type="ARBA" id="ARBA00004141"/>
    </source>
</evidence>
<keyword evidence="4 5" id="KW-0472">Membrane</keyword>
<evidence type="ECO:0000313" key="7">
    <source>
        <dbReference type="EMBL" id="KFM68536.1"/>
    </source>
</evidence>
<keyword evidence="7" id="KW-0813">Transport</keyword>
<sequence length="140" mass="16085">MVTEPIVDKDDCIQKNLIWEEPFFTFDHIGISYLSLSQLAMLTGWTGLVQMMVDFKDRDLQPEENSRQEYYIFVVVFILVGGFFSLNLIVGVVVDTFKNKQKHVDDGVTELLLTDAQKGYYNSLLKLSTRRPKVQTEAPT</sequence>
<dbReference type="STRING" id="407821.A0A087TTU7"/>
<name>A0A087TTU7_STEMI</name>
<evidence type="ECO:0000256" key="5">
    <source>
        <dbReference type="SAM" id="Phobius"/>
    </source>
</evidence>
<evidence type="ECO:0000256" key="2">
    <source>
        <dbReference type="ARBA" id="ARBA00022692"/>
    </source>
</evidence>
<keyword evidence="7" id="KW-0407">Ion channel</keyword>
<feature type="transmembrane region" description="Helical" evidence="5">
    <location>
        <begin position="70"/>
        <end position="94"/>
    </location>
</feature>
<dbReference type="GO" id="GO:0019228">
    <property type="term" value="P:neuronal action potential"/>
    <property type="evidence" value="ECO:0007669"/>
    <property type="project" value="TreeGrafter"/>
</dbReference>
<reference evidence="7 8" key="1">
    <citation type="submission" date="2013-11" db="EMBL/GenBank/DDBJ databases">
        <title>Genome sequencing of Stegodyphus mimosarum.</title>
        <authorList>
            <person name="Bechsgaard J."/>
        </authorList>
    </citation>
    <scope>NUCLEOTIDE SEQUENCE [LARGE SCALE GENOMIC DNA]</scope>
</reference>
<dbReference type="GO" id="GO:0005248">
    <property type="term" value="F:voltage-gated sodium channel activity"/>
    <property type="evidence" value="ECO:0007669"/>
    <property type="project" value="TreeGrafter"/>
</dbReference>
<keyword evidence="8" id="KW-1185">Reference proteome</keyword>
<dbReference type="Pfam" id="PF00520">
    <property type="entry name" value="Ion_trans"/>
    <property type="match status" value="1"/>
</dbReference>